<dbReference type="EMBL" id="SWKV01000132">
    <property type="protein sequence ID" value="KAF3031623.1"/>
    <property type="molecule type" value="Genomic_DNA"/>
</dbReference>
<dbReference type="PANTHER" id="PTHR23416:SF76">
    <property type="entry name" value="ZN(II)2CYS6 TRANSCRIPTION FACTOR (EUROFUNG)"/>
    <property type="match status" value="1"/>
</dbReference>
<proteinExistence type="inferred from homology"/>
<organism evidence="5 6">
    <name type="scientific">Didymella heteroderae</name>
    <dbReference type="NCBI Taxonomy" id="1769908"/>
    <lineage>
        <taxon>Eukaryota</taxon>
        <taxon>Fungi</taxon>
        <taxon>Dikarya</taxon>
        <taxon>Ascomycota</taxon>
        <taxon>Pezizomycotina</taxon>
        <taxon>Dothideomycetes</taxon>
        <taxon>Pleosporomycetidae</taxon>
        <taxon>Pleosporales</taxon>
        <taxon>Pleosporineae</taxon>
        <taxon>Didymellaceae</taxon>
        <taxon>Didymella</taxon>
    </lineage>
</organism>
<feature type="region of interest" description="Disordered" evidence="3">
    <location>
        <begin position="81"/>
        <end position="102"/>
    </location>
</feature>
<dbReference type="Proteomes" id="UP000758155">
    <property type="component" value="Unassembled WGS sequence"/>
</dbReference>
<dbReference type="Gene3D" id="2.160.10.10">
    <property type="entry name" value="Hexapeptide repeat proteins"/>
    <property type="match status" value="1"/>
</dbReference>
<feature type="region of interest" description="Disordered" evidence="3">
    <location>
        <begin position="475"/>
        <end position="527"/>
    </location>
</feature>
<keyword evidence="2" id="KW-0808">Transferase</keyword>
<dbReference type="InterPro" id="IPR024688">
    <property type="entry name" value="Mac_dom"/>
</dbReference>
<protein>
    <submittedName>
        <fullName evidence="5">Maltose acetyltransferase</fullName>
    </submittedName>
</protein>
<name>A0A9P4WGF9_9PLEO</name>
<dbReference type="OrthoDB" id="25818at2759"/>
<feature type="compositionally biased region" description="Low complexity" evidence="3">
    <location>
        <begin position="41"/>
        <end position="52"/>
    </location>
</feature>
<dbReference type="InterPro" id="IPR011004">
    <property type="entry name" value="Trimer_LpxA-like_sf"/>
</dbReference>
<dbReference type="PANTHER" id="PTHR23416">
    <property type="entry name" value="SIALIC ACID SYNTHASE-RELATED"/>
    <property type="match status" value="1"/>
</dbReference>
<sequence length="527" mass="58618">MARRITTSQNKPARADRPGFQISQSSLWHENCVKPQQQAHPPSVSPQSNSPVAKCDFLQSASQTAPSSPTATTKLVKNALLESPAPPDGPFPHDDHHWSPSLLSTVPPQKSERDKMLSGEPFLSNAAQLVDERDLSSQALFRFNAAVRKDFGERAWLFKRIIAAEWIYPRAGERQITGHLGYGVNISVPFHCDYGYNLFIGDNAVLGPGCQLLDSGRIVIGRNTKIGARVTISTLKEPTDTRPMTGSERIETAREVYIGENAYIGDGCVIRGGVRIGDNAIVRAGIEHRYARHAIDQHFDRPSCQHHSLRTRTTYGGVKDNLCAKNLSADPNEHDLLGFPGVKAEQPKIYLRRLWLPAENDRTIYPRFHDTTIIQMAQLASRAINSLANDAARRNEELQGGAFLESEANWILEVERYGSRIWGEDYGASTRLKSNLGGTYPRWGALTASGEQVSNDQEMIKLNFRHWMAARLQNKIDAPRREARRPAKINEGRKNGPGSHQHEVAREELPYRGSLPLHPPDAGTAEV</sequence>
<dbReference type="InterPro" id="IPR051159">
    <property type="entry name" value="Hexapeptide_acetyltransf"/>
</dbReference>
<evidence type="ECO:0000313" key="5">
    <source>
        <dbReference type="EMBL" id="KAF3031623.1"/>
    </source>
</evidence>
<feature type="compositionally biased region" description="Polar residues" evidence="3">
    <location>
        <begin position="1"/>
        <end position="11"/>
    </location>
</feature>
<feature type="domain" description="Maltose/galactoside acetyltransferase" evidence="4">
    <location>
        <begin position="113"/>
        <end position="165"/>
    </location>
</feature>
<dbReference type="GO" id="GO:0016407">
    <property type="term" value="F:acetyltransferase activity"/>
    <property type="evidence" value="ECO:0007669"/>
    <property type="project" value="InterPro"/>
</dbReference>
<dbReference type="InterPro" id="IPR001451">
    <property type="entry name" value="Hexapep"/>
</dbReference>
<dbReference type="AlphaFoldDB" id="A0A9P4WGF9"/>
<evidence type="ECO:0000313" key="6">
    <source>
        <dbReference type="Proteomes" id="UP000758155"/>
    </source>
</evidence>
<accession>A0A9P4WGF9</accession>
<evidence type="ECO:0000256" key="1">
    <source>
        <dbReference type="ARBA" id="ARBA00007274"/>
    </source>
</evidence>
<comment type="similarity">
    <text evidence="1">Belongs to the transferase hexapeptide repeat family.</text>
</comment>
<feature type="region of interest" description="Disordered" evidence="3">
    <location>
        <begin position="1"/>
        <end position="52"/>
    </location>
</feature>
<reference evidence="5" key="1">
    <citation type="submission" date="2019-04" db="EMBL/GenBank/DDBJ databases">
        <title>Sequencing of skin fungus with MAO and IRED activity.</title>
        <authorList>
            <person name="Marsaioli A.J."/>
            <person name="Bonatto J.M.C."/>
            <person name="Reis Junior O."/>
        </authorList>
    </citation>
    <scope>NUCLEOTIDE SEQUENCE</scope>
    <source>
        <strain evidence="5">28M1</strain>
    </source>
</reference>
<evidence type="ECO:0000256" key="3">
    <source>
        <dbReference type="SAM" id="MobiDB-lite"/>
    </source>
</evidence>
<gene>
    <name evidence="5" type="primary">CAS91_7</name>
    <name evidence="5" type="ORF">E8E12_001809</name>
</gene>
<evidence type="ECO:0000256" key="2">
    <source>
        <dbReference type="ARBA" id="ARBA00022679"/>
    </source>
</evidence>
<dbReference type="GO" id="GO:0008374">
    <property type="term" value="F:O-acyltransferase activity"/>
    <property type="evidence" value="ECO:0007669"/>
    <property type="project" value="TreeGrafter"/>
</dbReference>
<evidence type="ECO:0000259" key="4">
    <source>
        <dbReference type="SMART" id="SM01266"/>
    </source>
</evidence>
<comment type="caution">
    <text evidence="5">The sequence shown here is derived from an EMBL/GenBank/DDBJ whole genome shotgun (WGS) entry which is preliminary data.</text>
</comment>
<dbReference type="SUPFAM" id="SSF51161">
    <property type="entry name" value="Trimeric LpxA-like enzymes"/>
    <property type="match status" value="1"/>
</dbReference>
<feature type="compositionally biased region" description="Basic and acidic residues" evidence="3">
    <location>
        <begin position="477"/>
        <end position="510"/>
    </location>
</feature>
<dbReference type="Pfam" id="PF12464">
    <property type="entry name" value="Mac"/>
    <property type="match status" value="1"/>
</dbReference>
<feature type="compositionally biased region" description="Polar residues" evidence="3">
    <location>
        <begin position="21"/>
        <end position="40"/>
    </location>
</feature>
<keyword evidence="6" id="KW-1185">Reference proteome</keyword>
<dbReference type="Pfam" id="PF00132">
    <property type="entry name" value="Hexapep"/>
    <property type="match status" value="1"/>
</dbReference>
<dbReference type="SMART" id="SM01266">
    <property type="entry name" value="Mac"/>
    <property type="match status" value="1"/>
</dbReference>